<comment type="caution">
    <text evidence="2">The sequence shown here is derived from an EMBL/GenBank/DDBJ whole genome shotgun (WGS) entry which is preliminary data.</text>
</comment>
<accession>A0A7X0MI55</accession>
<keyword evidence="1" id="KW-0812">Transmembrane</keyword>
<evidence type="ECO:0000313" key="2">
    <source>
        <dbReference type="EMBL" id="MBB6499576.1"/>
    </source>
</evidence>
<gene>
    <name evidence="2" type="ORF">HDF25_001718</name>
</gene>
<feature type="transmembrane region" description="Helical" evidence="1">
    <location>
        <begin position="12"/>
        <end position="33"/>
    </location>
</feature>
<keyword evidence="1" id="KW-1133">Transmembrane helix</keyword>
<protein>
    <recommendedName>
        <fullName evidence="4">DUF2752 domain-containing protein</fullName>
    </recommendedName>
</protein>
<dbReference type="RefSeq" id="WP_184624309.1">
    <property type="nucleotide sequence ID" value="NZ_JACHCC010000004.1"/>
</dbReference>
<dbReference type="AlphaFoldDB" id="A0A7X0MI55"/>
<dbReference type="Proteomes" id="UP000521017">
    <property type="component" value="Unassembled WGS sequence"/>
</dbReference>
<evidence type="ECO:0000256" key="1">
    <source>
        <dbReference type="SAM" id="Phobius"/>
    </source>
</evidence>
<evidence type="ECO:0008006" key="4">
    <source>
        <dbReference type="Google" id="ProtNLM"/>
    </source>
</evidence>
<dbReference type="EMBL" id="JACHCC010000004">
    <property type="protein sequence ID" value="MBB6499576.1"/>
    <property type="molecule type" value="Genomic_DNA"/>
</dbReference>
<reference evidence="2 3" key="1">
    <citation type="submission" date="2020-08" db="EMBL/GenBank/DDBJ databases">
        <title>Genomic Encyclopedia of Type Strains, Phase IV (KMG-V): Genome sequencing to study the core and pangenomes of soil and plant-associated prokaryotes.</title>
        <authorList>
            <person name="Whitman W."/>
        </authorList>
    </citation>
    <scope>NUCLEOTIDE SEQUENCE [LARGE SCALE GENOMIC DNA]</scope>
    <source>
        <strain evidence="2 3">M2T3</strain>
    </source>
</reference>
<feature type="transmembrane region" description="Helical" evidence="1">
    <location>
        <begin position="78"/>
        <end position="96"/>
    </location>
</feature>
<organism evidence="2 3">
    <name type="scientific">Pedobacter cryoconitis</name>
    <dbReference type="NCBI Taxonomy" id="188932"/>
    <lineage>
        <taxon>Bacteria</taxon>
        <taxon>Pseudomonadati</taxon>
        <taxon>Bacteroidota</taxon>
        <taxon>Sphingobacteriia</taxon>
        <taxon>Sphingobacteriales</taxon>
        <taxon>Sphingobacteriaceae</taxon>
        <taxon>Pedobacter</taxon>
    </lineage>
</organism>
<sequence length="117" mass="13478">MTLKFKTSLTNWLSRFPLELICWVTGLTLLAVAEPQGHSKVHHFTFCPLANLGLDWCPGCGLGRSITQLFHGNLEESFHQHWLGLPALLIICFRIVKLGRNEWKKKKNLISKEKYYV</sequence>
<evidence type="ECO:0000313" key="3">
    <source>
        <dbReference type="Proteomes" id="UP000521017"/>
    </source>
</evidence>
<dbReference type="Pfam" id="PF10825">
    <property type="entry name" value="DUF2752"/>
    <property type="match status" value="1"/>
</dbReference>
<proteinExistence type="predicted"/>
<dbReference type="InterPro" id="IPR021215">
    <property type="entry name" value="DUF2752"/>
</dbReference>
<name>A0A7X0MI55_9SPHI</name>
<keyword evidence="1" id="KW-0472">Membrane</keyword>